<dbReference type="Gene3D" id="3.30.450.20">
    <property type="entry name" value="PAS domain"/>
    <property type="match status" value="1"/>
</dbReference>
<comment type="cofactor">
    <cofactor evidence="1">
        <name>Mg(2+)</name>
        <dbReference type="ChEBI" id="CHEBI:18420"/>
    </cofactor>
</comment>
<evidence type="ECO:0000259" key="3">
    <source>
        <dbReference type="PROSITE" id="PS50883"/>
    </source>
</evidence>
<dbReference type="CDD" id="cd00130">
    <property type="entry name" value="PAS"/>
    <property type="match status" value="1"/>
</dbReference>
<dbReference type="CDD" id="cd01948">
    <property type="entry name" value="EAL"/>
    <property type="match status" value="1"/>
</dbReference>
<proteinExistence type="predicted"/>
<reference evidence="5" key="1">
    <citation type="submission" date="2022-01" db="EMBL/GenBank/DDBJ databases">
        <title>Whole genome-based taxonomy of the Shewanellaceae.</title>
        <authorList>
            <person name="Martin-Rodriguez A.J."/>
        </authorList>
    </citation>
    <scope>NUCLEOTIDE SEQUENCE</scope>
    <source>
        <strain evidence="5">DSM 23803</strain>
    </source>
</reference>
<dbReference type="InterPro" id="IPR000014">
    <property type="entry name" value="PAS"/>
</dbReference>
<dbReference type="Pfam" id="PF00990">
    <property type="entry name" value="GGDEF"/>
    <property type="match status" value="1"/>
</dbReference>
<dbReference type="InterPro" id="IPR052155">
    <property type="entry name" value="Biofilm_reg_signaling"/>
</dbReference>
<feature type="domain" description="GGDEF" evidence="4">
    <location>
        <begin position="280"/>
        <end position="413"/>
    </location>
</feature>
<feature type="domain" description="EAL" evidence="3">
    <location>
        <begin position="422"/>
        <end position="676"/>
    </location>
</feature>
<feature type="domain" description="PAS" evidence="2">
    <location>
        <begin position="119"/>
        <end position="189"/>
    </location>
</feature>
<evidence type="ECO:0000259" key="2">
    <source>
        <dbReference type="PROSITE" id="PS50112"/>
    </source>
</evidence>
<dbReference type="Pfam" id="PF00563">
    <property type="entry name" value="EAL"/>
    <property type="match status" value="1"/>
</dbReference>
<gene>
    <name evidence="5" type="ORF">L2749_18115</name>
</gene>
<dbReference type="PROSITE" id="PS50112">
    <property type="entry name" value="PAS"/>
    <property type="match status" value="1"/>
</dbReference>
<dbReference type="Proteomes" id="UP001139408">
    <property type="component" value="Unassembled WGS sequence"/>
</dbReference>
<dbReference type="NCBIfam" id="TIGR00229">
    <property type="entry name" value="sensory_box"/>
    <property type="match status" value="1"/>
</dbReference>
<evidence type="ECO:0000313" key="6">
    <source>
        <dbReference type="Proteomes" id="UP001139408"/>
    </source>
</evidence>
<dbReference type="SUPFAM" id="SSF141868">
    <property type="entry name" value="EAL domain-like"/>
    <property type="match status" value="1"/>
</dbReference>
<dbReference type="InterPro" id="IPR035919">
    <property type="entry name" value="EAL_sf"/>
</dbReference>
<dbReference type="SMART" id="SM00267">
    <property type="entry name" value="GGDEF"/>
    <property type="match status" value="1"/>
</dbReference>
<dbReference type="SUPFAM" id="SSF55785">
    <property type="entry name" value="PYP-like sensor domain (PAS domain)"/>
    <property type="match status" value="1"/>
</dbReference>
<dbReference type="InterPro" id="IPR029787">
    <property type="entry name" value="Nucleotide_cyclase"/>
</dbReference>
<dbReference type="GO" id="GO:0003824">
    <property type="term" value="F:catalytic activity"/>
    <property type="evidence" value="ECO:0007669"/>
    <property type="project" value="UniProtKB-ARBA"/>
</dbReference>
<dbReference type="Pfam" id="PF13426">
    <property type="entry name" value="PAS_9"/>
    <property type="match status" value="1"/>
</dbReference>
<sequence length="689" mass="78890">MERYNGIGVPCISTTHKLEIVGFNDVAKNMFGRALKMSSMGEKKIVLTALINSNISNFLSWVTNNDQDYIELKVLCHGAVKHFVANFKSVNQIDSFGNEVQLYNFCFFPLDSYHSLNKDFNLYRSVYMNSTQAIYITDYQHNIVSINPSFVNLLSRSIKDVMGKNDGMIYTQDSHARLQELLATLATERDDVSERLECIRRYPNGEPEIIFCKVHINVIFDEETQEKQYLHILDDVTQQVSIEQSLSIAAYTDSLTGLSNRMSFNEKFKSMYDSAQRLGEKLCVFYIDLDRFKYLNDEYGHDYGDLLLKHVSERLLGCFKKQDLVARVGGDEFVAVIQSDEDVECFERIALRAINELSKPYTLNELHYTCTCSIGVSIYPDDAVDQEYLLKAADSAMYIAKQNGRNNFSFFDLNHKKTEDEHQKIIKIVEKALADNKIIPYFQPIHDVVTGDLVSFEALARYSNEKKEILPPSYFMPSIEQDVLLIGLGVTIIKQVVTQLRMLESHGVTIPISINLSSYQLLSEVIIKQLEMIALRFPQFVPLLNIEITETLIFENNQFVIVNIARLVECGFRLMLDDFGTGYSSIYSLKKFKFETVKIDKTFIDDINSGNIEDQTLLNTIISLVKNLKLNIICEGVETASQVAFLKDKHCGYAQGFFYSEAISKAKMHEYIKKHSKKETFLPIKIPMQ</sequence>
<dbReference type="FunFam" id="3.30.70.270:FF:000001">
    <property type="entry name" value="Diguanylate cyclase domain protein"/>
    <property type="match status" value="1"/>
</dbReference>
<dbReference type="PANTHER" id="PTHR44757">
    <property type="entry name" value="DIGUANYLATE CYCLASE DGCP"/>
    <property type="match status" value="1"/>
</dbReference>
<dbReference type="InterPro" id="IPR043128">
    <property type="entry name" value="Rev_trsase/Diguanyl_cyclase"/>
</dbReference>
<dbReference type="PANTHER" id="PTHR44757:SF2">
    <property type="entry name" value="BIOFILM ARCHITECTURE MAINTENANCE PROTEIN MBAA"/>
    <property type="match status" value="1"/>
</dbReference>
<protein>
    <submittedName>
        <fullName evidence="5">EAL domain-containing protein</fullName>
    </submittedName>
</protein>
<dbReference type="InterPro" id="IPR035965">
    <property type="entry name" value="PAS-like_dom_sf"/>
</dbReference>
<dbReference type="PROSITE" id="PS50883">
    <property type="entry name" value="EAL"/>
    <property type="match status" value="1"/>
</dbReference>
<dbReference type="Gene3D" id="3.30.70.270">
    <property type="match status" value="1"/>
</dbReference>
<dbReference type="RefSeq" id="WP_188926584.1">
    <property type="nucleotide sequence ID" value="NZ_BMQI01000048.1"/>
</dbReference>
<dbReference type="SUPFAM" id="SSF55073">
    <property type="entry name" value="Nucleotide cyclase"/>
    <property type="match status" value="1"/>
</dbReference>
<organism evidence="5 6">
    <name type="scientific">Shewanella algicola</name>
    <dbReference type="NCBI Taxonomy" id="640633"/>
    <lineage>
        <taxon>Bacteria</taxon>
        <taxon>Pseudomonadati</taxon>
        <taxon>Pseudomonadota</taxon>
        <taxon>Gammaproteobacteria</taxon>
        <taxon>Alteromonadales</taxon>
        <taxon>Shewanellaceae</taxon>
        <taxon>Shewanella</taxon>
    </lineage>
</organism>
<dbReference type="Gene3D" id="3.20.20.450">
    <property type="entry name" value="EAL domain"/>
    <property type="match status" value="1"/>
</dbReference>
<dbReference type="InterPro" id="IPR001633">
    <property type="entry name" value="EAL_dom"/>
</dbReference>
<dbReference type="SMART" id="SM00052">
    <property type="entry name" value="EAL"/>
    <property type="match status" value="1"/>
</dbReference>
<dbReference type="EMBL" id="JAKILJ010000050">
    <property type="protein sequence ID" value="MCL1107139.1"/>
    <property type="molecule type" value="Genomic_DNA"/>
</dbReference>
<evidence type="ECO:0000259" key="4">
    <source>
        <dbReference type="PROSITE" id="PS50887"/>
    </source>
</evidence>
<dbReference type="PROSITE" id="PS50887">
    <property type="entry name" value="GGDEF"/>
    <property type="match status" value="1"/>
</dbReference>
<comment type="caution">
    <text evidence="5">The sequence shown here is derived from an EMBL/GenBank/DDBJ whole genome shotgun (WGS) entry which is preliminary data.</text>
</comment>
<accession>A0A9X2CBW0</accession>
<dbReference type="InterPro" id="IPR000160">
    <property type="entry name" value="GGDEF_dom"/>
</dbReference>
<evidence type="ECO:0000313" key="5">
    <source>
        <dbReference type="EMBL" id="MCL1107139.1"/>
    </source>
</evidence>
<dbReference type="NCBIfam" id="TIGR00254">
    <property type="entry name" value="GGDEF"/>
    <property type="match status" value="1"/>
</dbReference>
<evidence type="ECO:0000256" key="1">
    <source>
        <dbReference type="ARBA" id="ARBA00001946"/>
    </source>
</evidence>
<dbReference type="CDD" id="cd01949">
    <property type="entry name" value="GGDEF"/>
    <property type="match status" value="1"/>
</dbReference>
<name>A0A9X2CBW0_9GAMM</name>
<keyword evidence="6" id="KW-1185">Reference proteome</keyword>
<dbReference type="AlphaFoldDB" id="A0A9X2CBW0"/>
<dbReference type="SMART" id="SM00091">
    <property type="entry name" value="PAS"/>
    <property type="match status" value="1"/>
</dbReference>